<evidence type="ECO:0000256" key="6">
    <source>
        <dbReference type="ARBA" id="ARBA00023098"/>
    </source>
</evidence>
<dbReference type="InterPro" id="IPR011053">
    <property type="entry name" value="Single_hybrid_motif"/>
</dbReference>
<keyword evidence="5 9" id="KW-0276">Fatty acid metabolism</keyword>
<feature type="domain" description="Lipoyl-binding" evidence="10">
    <location>
        <begin position="63"/>
        <end position="146"/>
    </location>
</feature>
<dbReference type="FunFam" id="2.40.50.100:FF:000003">
    <property type="entry name" value="Acetyl-CoA carboxylase biotin carboxyl carrier protein"/>
    <property type="match status" value="1"/>
</dbReference>
<keyword evidence="6 9" id="KW-0443">Lipid metabolism</keyword>
<protein>
    <recommendedName>
        <fullName evidence="3 9">Biotin carboxyl carrier protein of acetyl-CoA carboxylase</fullName>
    </recommendedName>
</protein>
<dbReference type="Pfam" id="PF00364">
    <property type="entry name" value="Biotin_lipoyl"/>
    <property type="match status" value="1"/>
</dbReference>
<reference evidence="11" key="1">
    <citation type="submission" date="2020-03" db="EMBL/GenBank/DDBJ databases">
        <title>Genome of Pelagibius litoralis DSM 21314T.</title>
        <authorList>
            <person name="Wang G."/>
        </authorList>
    </citation>
    <scope>NUCLEOTIDE SEQUENCE</scope>
    <source>
        <strain evidence="11">DSM 21314</strain>
    </source>
</reference>
<keyword evidence="12" id="KW-1185">Reference proteome</keyword>
<evidence type="ECO:0000313" key="11">
    <source>
        <dbReference type="EMBL" id="NIA68771.1"/>
    </source>
</evidence>
<evidence type="ECO:0000256" key="9">
    <source>
        <dbReference type="RuleBase" id="RU364072"/>
    </source>
</evidence>
<dbReference type="PANTHER" id="PTHR45266:SF3">
    <property type="entry name" value="OXALOACETATE DECARBOXYLASE ALPHA CHAIN"/>
    <property type="match status" value="1"/>
</dbReference>
<dbReference type="RefSeq" id="WP_167223724.1">
    <property type="nucleotide sequence ID" value="NZ_JAAQPH010000006.1"/>
</dbReference>
<dbReference type="PROSITE" id="PS50968">
    <property type="entry name" value="BIOTINYL_LIPOYL"/>
    <property type="match status" value="1"/>
</dbReference>
<dbReference type="PROSITE" id="PS00188">
    <property type="entry name" value="BIOTIN"/>
    <property type="match status" value="1"/>
</dbReference>
<proteinExistence type="predicted"/>
<evidence type="ECO:0000256" key="3">
    <source>
        <dbReference type="ARBA" id="ARBA00017562"/>
    </source>
</evidence>
<dbReference type="AlphaFoldDB" id="A0A967C718"/>
<evidence type="ECO:0000256" key="5">
    <source>
        <dbReference type="ARBA" id="ARBA00022832"/>
    </source>
</evidence>
<dbReference type="SUPFAM" id="SSF51230">
    <property type="entry name" value="Single hybrid motif"/>
    <property type="match status" value="1"/>
</dbReference>
<evidence type="ECO:0000259" key="10">
    <source>
        <dbReference type="PROSITE" id="PS50968"/>
    </source>
</evidence>
<dbReference type="GO" id="GO:0003989">
    <property type="term" value="F:acetyl-CoA carboxylase activity"/>
    <property type="evidence" value="ECO:0007669"/>
    <property type="project" value="InterPro"/>
</dbReference>
<dbReference type="GO" id="GO:0009317">
    <property type="term" value="C:acetyl-CoA carboxylase complex"/>
    <property type="evidence" value="ECO:0007669"/>
    <property type="project" value="InterPro"/>
</dbReference>
<evidence type="ECO:0000256" key="8">
    <source>
        <dbReference type="ARBA" id="ARBA00023267"/>
    </source>
</evidence>
<dbReference type="Proteomes" id="UP000761264">
    <property type="component" value="Unassembled WGS sequence"/>
</dbReference>
<comment type="pathway">
    <text evidence="2 9">Lipid metabolism; fatty acid biosynthesis.</text>
</comment>
<evidence type="ECO:0000256" key="4">
    <source>
        <dbReference type="ARBA" id="ARBA00022516"/>
    </source>
</evidence>
<dbReference type="GO" id="GO:0006633">
    <property type="term" value="P:fatty acid biosynthetic process"/>
    <property type="evidence" value="ECO:0007669"/>
    <property type="project" value="UniProtKB-KW"/>
</dbReference>
<comment type="caution">
    <text evidence="11">The sequence shown here is derived from an EMBL/GenBank/DDBJ whole genome shotgun (WGS) entry which is preliminary data.</text>
</comment>
<dbReference type="EMBL" id="JAAQPH010000006">
    <property type="protein sequence ID" value="NIA68771.1"/>
    <property type="molecule type" value="Genomic_DNA"/>
</dbReference>
<keyword evidence="7 9" id="KW-0275">Fatty acid biosynthesis</keyword>
<organism evidence="11 12">
    <name type="scientific">Pelagibius litoralis</name>
    <dbReference type="NCBI Taxonomy" id="374515"/>
    <lineage>
        <taxon>Bacteria</taxon>
        <taxon>Pseudomonadati</taxon>
        <taxon>Pseudomonadota</taxon>
        <taxon>Alphaproteobacteria</taxon>
        <taxon>Rhodospirillales</taxon>
        <taxon>Rhodovibrionaceae</taxon>
        <taxon>Pelagibius</taxon>
    </lineage>
</organism>
<dbReference type="CDD" id="cd06850">
    <property type="entry name" value="biotinyl_domain"/>
    <property type="match status" value="1"/>
</dbReference>
<gene>
    <name evidence="11" type="ORF">HBA54_09225</name>
</gene>
<comment type="function">
    <text evidence="1 9">This protein is a component of the acetyl coenzyme A carboxylase complex; first, biotin carboxylase catalyzes the carboxylation of the carrier protein and then the transcarboxylase transfers the carboxyl group to form malonyl-CoA.</text>
</comment>
<sequence length="146" mass="15002">MAKFEVNEELVRKLADLLQETGLNEIEYEINNHRIRVAKGAGAVSYAPAPAAPCAPAAVAAAPGAEAVPAGAVTAPMVGTVYVASGPGTPPFVKVGDQVSEGQTLLIIEAMKVMNPLASPRAGTVTQVLISDGQPVEYGEPLLVIE</sequence>
<name>A0A967C718_9PROT</name>
<evidence type="ECO:0000256" key="7">
    <source>
        <dbReference type="ARBA" id="ARBA00023160"/>
    </source>
</evidence>
<accession>A0A967C718</accession>
<dbReference type="PRINTS" id="PR01071">
    <property type="entry name" value="ACOABIOTINCC"/>
</dbReference>
<evidence type="ECO:0000256" key="1">
    <source>
        <dbReference type="ARBA" id="ARBA00003761"/>
    </source>
</evidence>
<keyword evidence="8 9" id="KW-0092">Biotin</keyword>
<dbReference type="InterPro" id="IPR001249">
    <property type="entry name" value="AcCoA_biotinCC"/>
</dbReference>
<dbReference type="Gene3D" id="2.40.50.100">
    <property type="match status" value="1"/>
</dbReference>
<dbReference type="InterPro" id="IPR001882">
    <property type="entry name" value="Biotin_BS"/>
</dbReference>
<dbReference type="PANTHER" id="PTHR45266">
    <property type="entry name" value="OXALOACETATE DECARBOXYLASE ALPHA CHAIN"/>
    <property type="match status" value="1"/>
</dbReference>
<evidence type="ECO:0000313" key="12">
    <source>
        <dbReference type="Proteomes" id="UP000761264"/>
    </source>
</evidence>
<dbReference type="InterPro" id="IPR000089">
    <property type="entry name" value="Biotin_lipoyl"/>
</dbReference>
<evidence type="ECO:0000256" key="2">
    <source>
        <dbReference type="ARBA" id="ARBA00005194"/>
    </source>
</evidence>
<dbReference type="InterPro" id="IPR050709">
    <property type="entry name" value="Biotin_Carboxyl_Carrier/Decarb"/>
</dbReference>
<keyword evidence="4 9" id="KW-0444">Lipid biosynthesis</keyword>